<dbReference type="PROSITE" id="PS51440">
    <property type="entry name" value="TIM_2"/>
    <property type="match status" value="1"/>
</dbReference>
<dbReference type="GO" id="GO:0006096">
    <property type="term" value="P:glycolytic process"/>
    <property type="evidence" value="ECO:0007669"/>
    <property type="project" value="UniProtKB-UniRule"/>
</dbReference>
<comment type="similarity">
    <text evidence="3 8 9">Belongs to the triosephosphate isomerase family.</text>
</comment>
<feature type="active site" description="Proton acceptor" evidence="8">
    <location>
        <position position="169"/>
    </location>
</feature>
<evidence type="ECO:0000256" key="6">
    <source>
        <dbReference type="ARBA" id="ARBA00023152"/>
    </source>
</evidence>
<keyword evidence="7 8" id="KW-0413">Isomerase</keyword>
<evidence type="ECO:0000313" key="10">
    <source>
        <dbReference type="EMBL" id="KRG21820.1"/>
    </source>
</evidence>
<dbReference type="GO" id="GO:0005829">
    <property type="term" value="C:cytosol"/>
    <property type="evidence" value="ECO:0007669"/>
    <property type="project" value="TreeGrafter"/>
</dbReference>
<dbReference type="HAMAP" id="MF_00147_B">
    <property type="entry name" value="TIM_B"/>
    <property type="match status" value="1"/>
</dbReference>
<dbReference type="InterPro" id="IPR013785">
    <property type="entry name" value="Aldolase_TIM"/>
</dbReference>
<comment type="catalytic activity">
    <reaction evidence="8 9">
        <text>D-glyceraldehyde 3-phosphate = dihydroxyacetone phosphate</text>
        <dbReference type="Rhea" id="RHEA:18585"/>
        <dbReference type="ChEBI" id="CHEBI:57642"/>
        <dbReference type="ChEBI" id="CHEBI:59776"/>
        <dbReference type="EC" id="5.3.1.1"/>
    </reaction>
</comment>
<dbReference type="FunFam" id="3.20.20.70:FF:000016">
    <property type="entry name" value="Triosephosphate isomerase"/>
    <property type="match status" value="1"/>
</dbReference>
<dbReference type="PATRIC" id="fig|1590043.3.peg.1021"/>
<dbReference type="GO" id="GO:0006094">
    <property type="term" value="P:gluconeogenesis"/>
    <property type="evidence" value="ECO:0007669"/>
    <property type="project" value="UniProtKB-UniRule"/>
</dbReference>
<feature type="binding site" evidence="8">
    <location>
        <begin position="235"/>
        <end position="236"/>
    </location>
    <ligand>
        <name>substrate</name>
    </ligand>
</feature>
<comment type="subunit">
    <text evidence="8 9">Homodimer.</text>
</comment>
<evidence type="ECO:0000256" key="5">
    <source>
        <dbReference type="ARBA" id="ARBA00022490"/>
    </source>
</evidence>
<dbReference type="AlphaFoldDB" id="A0A0Q9YM58"/>
<dbReference type="EMBL" id="LKAJ01000003">
    <property type="protein sequence ID" value="KRG21820.1"/>
    <property type="molecule type" value="Genomic_DNA"/>
</dbReference>
<dbReference type="EMBL" id="LKAJ02000001">
    <property type="protein sequence ID" value="MCS5710489.1"/>
    <property type="molecule type" value="Genomic_DNA"/>
</dbReference>
<comment type="pathway">
    <text evidence="1 8 9">Carbohydrate degradation; glycolysis; D-glyceraldehyde 3-phosphate from glycerone phosphate: step 1/1.</text>
</comment>
<dbReference type="NCBIfam" id="TIGR00419">
    <property type="entry name" value="tim"/>
    <property type="match status" value="1"/>
</dbReference>
<dbReference type="GO" id="GO:0046166">
    <property type="term" value="P:glyceraldehyde-3-phosphate biosynthetic process"/>
    <property type="evidence" value="ECO:0007669"/>
    <property type="project" value="TreeGrafter"/>
</dbReference>
<name>A0A0Q9YM58_9GAMM</name>
<evidence type="ECO:0000256" key="3">
    <source>
        <dbReference type="ARBA" id="ARBA00007422"/>
    </source>
</evidence>
<dbReference type="PANTHER" id="PTHR21139">
    <property type="entry name" value="TRIOSEPHOSPHATE ISOMERASE"/>
    <property type="match status" value="1"/>
</dbReference>
<dbReference type="OrthoDB" id="9809429at2"/>
<proteinExistence type="inferred from homology"/>
<reference evidence="10" key="1">
    <citation type="submission" date="2015-09" db="EMBL/GenBank/DDBJ databases">
        <title>Draft Genome Sequences of Two Novel Amoeba-resistant Intranuclear Bacteria, Candidatus Berkiella cookevillensis and Candidatus Berkiella aquae.</title>
        <authorList>
            <person name="Mehari Y.T."/>
            <person name="Arivett B.A."/>
            <person name="Farone A.L."/>
            <person name="Gunderson J.H."/>
            <person name="Farone M.B."/>
        </authorList>
    </citation>
    <scope>NUCLEOTIDE SEQUENCE [LARGE SCALE GENOMIC DNA]</scope>
    <source>
        <strain evidence="10">HT99</strain>
    </source>
</reference>
<dbReference type="InterPro" id="IPR020861">
    <property type="entry name" value="Triosephosphate_isomerase_AS"/>
</dbReference>
<dbReference type="InterPro" id="IPR022896">
    <property type="entry name" value="TrioseP_Isoase_bac/euk"/>
</dbReference>
<evidence type="ECO:0000313" key="11">
    <source>
        <dbReference type="EMBL" id="MCS5710489.1"/>
    </source>
</evidence>
<dbReference type="UniPathway" id="UPA00138"/>
<keyword evidence="6 8" id="KW-0324">Glycolysis</keyword>
<keyword evidence="4 8" id="KW-0312">Gluconeogenesis</keyword>
<dbReference type="Proteomes" id="UP000051497">
    <property type="component" value="Unassembled WGS sequence"/>
</dbReference>
<evidence type="ECO:0000313" key="12">
    <source>
        <dbReference type="Proteomes" id="UP000051497"/>
    </source>
</evidence>
<feature type="binding site" evidence="8">
    <location>
        <begin position="12"/>
        <end position="14"/>
    </location>
    <ligand>
        <name>substrate</name>
    </ligand>
</feature>
<dbReference type="PANTHER" id="PTHR21139:SF42">
    <property type="entry name" value="TRIOSEPHOSPHATE ISOMERASE"/>
    <property type="match status" value="1"/>
</dbReference>
<protein>
    <recommendedName>
        <fullName evidence="8 9">Triosephosphate isomerase</fullName>
        <shortName evidence="8">TIM</shortName>
        <shortName evidence="8">TPI</shortName>
        <ecNumber evidence="8 9">5.3.1.1</ecNumber>
    </recommendedName>
    <alternativeName>
        <fullName evidence="8">Triose-phosphate isomerase</fullName>
    </alternativeName>
</protein>
<dbReference type="InterPro" id="IPR035990">
    <property type="entry name" value="TIM_sf"/>
</dbReference>
<dbReference type="InterPro" id="IPR000652">
    <property type="entry name" value="Triosephosphate_isomerase"/>
</dbReference>
<dbReference type="RefSeq" id="WP_075065644.1">
    <property type="nucleotide sequence ID" value="NZ_LKAJ02000001.1"/>
</dbReference>
<evidence type="ECO:0000256" key="4">
    <source>
        <dbReference type="ARBA" id="ARBA00022432"/>
    </source>
</evidence>
<dbReference type="SUPFAM" id="SSF51351">
    <property type="entry name" value="Triosephosphate isomerase (TIM)"/>
    <property type="match status" value="1"/>
</dbReference>
<evidence type="ECO:0000256" key="2">
    <source>
        <dbReference type="ARBA" id="ARBA00004939"/>
    </source>
</evidence>
<dbReference type="PROSITE" id="PS00171">
    <property type="entry name" value="TIM_1"/>
    <property type="match status" value="1"/>
</dbReference>
<reference evidence="11" key="3">
    <citation type="submission" date="2021-06" db="EMBL/GenBank/DDBJ databases">
        <title>Genomic Description and Analysis of Intracellular Bacteria, Candidatus Berkiella cookevillensis and Candidatus Berkiella aquae.</title>
        <authorList>
            <person name="Kidane D.T."/>
            <person name="Mehari Y.T."/>
            <person name="Rice F.C."/>
            <person name="Arivett B.A."/>
            <person name="Farone A.L."/>
            <person name="Berk S.G."/>
            <person name="Farone M.B."/>
        </authorList>
    </citation>
    <scope>NUCLEOTIDE SEQUENCE</scope>
    <source>
        <strain evidence="11">HT99</strain>
    </source>
</reference>
<feature type="binding site" evidence="8">
    <location>
        <position position="175"/>
    </location>
    <ligand>
        <name>substrate</name>
    </ligand>
</feature>
<evidence type="ECO:0000256" key="8">
    <source>
        <dbReference type="HAMAP-Rule" id="MF_00147"/>
    </source>
</evidence>
<comment type="pathway">
    <text evidence="2">Carbohydrate metabolism; erythritol degradation.</text>
</comment>
<dbReference type="Gene3D" id="3.20.20.70">
    <property type="entry name" value="Aldolase class I"/>
    <property type="match status" value="1"/>
</dbReference>
<comment type="caution">
    <text evidence="10">The sequence shown here is derived from an EMBL/GenBank/DDBJ whole genome shotgun (WGS) entry which is preliminary data.</text>
</comment>
<dbReference type="UniPathway" id="UPA00109">
    <property type="reaction ID" value="UER00189"/>
</dbReference>
<reference evidence="11" key="2">
    <citation type="journal article" date="2016" name="Genome Announc.">
        <title>Draft Genome Sequences of Two Novel Amoeba-Resistant Intranuclear Bacteria, 'Candidatus Berkiella cookevillensis' and 'Candidatus Berkiella aquae'.</title>
        <authorList>
            <person name="Mehari Y.T."/>
            <person name="Arivett B.A."/>
            <person name="Farone A.L."/>
            <person name="Gunderson J.H."/>
            <person name="Farone M.B."/>
        </authorList>
    </citation>
    <scope>NUCLEOTIDE SEQUENCE</scope>
    <source>
        <strain evidence="11">HT99</strain>
    </source>
</reference>
<keyword evidence="12" id="KW-1185">Reference proteome</keyword>
<dbReference type="GO" id="GO:0004807">
    <property type="term" value="F:triose-phosphate isomerase activity"/>
    <property type="evidence" value="ECO:0007669"/>
    <property type="project" value="UniProtKB-UniRule"/>
</dbReference>
<gene>
    <name evidence="8 10" type="primary">tpiA</name>
    <name evidence="11" type="ORF">HT99x_003530</name>
    <name evidence="10" type="ORF">HT99x_01013</name>
</gene>
<dbReference type="GO" id="GO:0019563">
    <property type="term" value="P:glycerol catabolic process"/>
    <property type="evidence" value="ECO:0007669"/>
    <property type="project" value="TreeGrafter"/>
</dbReference>
<accession>A0A0Q9YM58</accession>
<dbReference type="CDD" id="cd00311">
    <property type="entry name" value="TIM"/>
    <property type="match status" value="1"/>
</dbReference>
<evidence type="ECO:0000256" key="9">
    <source>
        <dbReference type="RuleBase" id="RU363013"/>
    </source>
</evidence>
<dbReference type="EC" id="5.3.1.1" evidence="8 9"/>
<dbReference type="Pfam" id="PF00121">
    <property type="entry name" value="TIM"/>
    <property type="match status" value="1"/>
</dbReference>
<dbReference type="STRING" id="295108.HT99x_01013"/>
<comment type="subcellular location">
    <subcellularLocation>
        <location evidence="8 9">Cytoplasm</location>
    </subcellularLocation>
</comment>
<keyword evidence="5 8" id="KW-0963">Cytoplasm</keyword>
<evidence type="ECO:0000256" key="7">
    <source>
        <dbReference type="ARBA" id="ARBA00023235"/>
    </source>
</evidence>
<comment type="function">
    <text evidence="8">Involved in the gluconeogenesis. Catalyzes stereospecifically the conversion of dihydroxyacetone phosphate (DHAP) to D-glyceraldehyde-3-phosphate (G3P).</text>
</comment>
<feature type="binding site" evidence="8">
    <location>
        <position position="214"/>
    </location>
    <ligand>
        <name>substrate</name>
    </ligand>
</feature>
<organism evidence="10">
    <name type="scientific">Candidatus Berkiella aquae</name>
    <dbReference type="NCBI Taxonomy" id="295108"/>
    <lineage>
        <taxon>Bacteria</taxon>
        <taxon>Pseudomonadati</taxon>
        <taxon>Pseudomonadota</taxon>
        <taxon>Gammaproteobacteria</taxon>
        <taxon>Candidatus Berkiellales</taxon>
        <taxon>Candidatus Berkiellaceae</taxon>
        <taxon>Candidatus Berkiella</taxon>
    </lineage>
</organism>
<evidence type="ECO:0000256" key="1">
    <source>
        <dbReference type="ARBA" id="ARBA00004680"/>
    </source>
</evidence>
<comment type="pathway">
    <text evidence="8 9">Carbohydrate biosynthesis; gluconeogenesis.</text>
</comment>
<sequence length="252" mass="26815">MQANRARYVIGNWKMNGSQQHVAAFFDRLSQVELPATEMVVCPPSIYLSQAAQILKPSSQIKLGAQDVSAHPPGAYTGQISASMLIEQGCRYAIVGHSERREYNKETDADVAAKFLAAKLAGLTPILCVGETHAQRLAEQTDKVVVSQLNSILSHHGADVFEGALLAYEPIWAIGTGLTATPEQAQAVHHLLRETIGGYDSSVAARLPILYGGSVKASNAAALFSMPDIDGALVGGASLQAEEFLAICESNK</sequence>
<feature type="active site" description="Electrophile" evidence="8">
    <location>
        <position position="97"/>
    </location>
</feature>